<keyword evidence="1" id="KW-0812">Transmembrane</keyword>
<organism evidence="2 3">
    <name type="scientific">Pandoravirus celtis</name>
    <dbReference type="NCBI Taxonomy" id="2568002"/>
    <lineage>
        <taxon>Viruses</taxon>
        <taxon>Pandoravirus</taxon>
    </lineage>
</organism>
<evidence type="ECO:0000256" key="1">
    <source>
        <dbReference type="SAM" id="Phobius"/>
    </source>
</evidence>
<evidence type="ECO:0000313" key="2">
    <source>
        <dbReference type="EMBL" id="QBZ81300.1"/>
    </source>
</evidence>
<feature type="transmembrane region" description="Helical" evidence="1">
    <location>
        <begin position="6"/>
        <end position="23"/>
    </location>
</feature>
<keyword evidence="1" id="KW-0472">Membrane</keyword>
<gene>
    <name evidence="2" type="ORF">pclt_cds_713</name>
</gene>
<protein>
    <submittedName>
        <fullName evidence="2">Uncharacterized protein</fullName>
    </submittedName>
</protein>
<accession>A0A4D6EHK9</accession>
<reference evidence="2" key="1">
    <citation type="journal article" date="2019" name="Front. Microbiol.">
        <title>Pandoravirus Celtis Illustrates the Microevolution Processes at Work in the Giant Pandoraviridae Genomes.</title>
        <authorList>
            <person name="Legendre M."/>
            <person name="Alempic J.M."/>
            <person name="Philippe N."/>
            <person name="Lartigue A."/>
            <person name="Jeudy S."/>
            <person name="Poirot O."/>
            <person name="Ta N.T."/>
            <person name="Nin S."/>
            <person name="Coute Y."/>
            <person name="Abergel C."/>
            <person name="Claverie J.M."/>
        </authorList>
    </citation>
    <scope>NUCLEOTIDE SEQUENCE</scope>
</reference>
<evidence type="ECO:0000313" key="3">
    <source>
        <dbReference type="Proteomes" id="UP001237152"/>
    </source>
</evidence>
<proteinExistence type="predicted"/>
<dbReference type="Proteomes" id="UP001237152">
    <property type="component" value="Segment"/>
</dbReference>
<sequence length="69" mass="8035">MNAVKLVALPFAAPYMAASYVAWNMHKKKVDRRTESEPACACWRCRRYARCKAGQCKRKTCRAHSHKYK</sequence>
<dbReference type="EMBL" id="MK174290">
    <property type="protein sequence ID" value="QBZ81300.1"/>
    <property type="molecule type" value="Genomic_DNA"/>
</dbReference>
<keyword evidence="1" id="KW-1133">Transmembrane helix</keyword>
<name>A0A4D6EHK9_9VIRU</name>